<gene>
    <name evidence="2" type="ORF">Nepgr_032736</name>
</gene>
<evidence type="ECO:0008006" key="4">
    <source>
        <dbReference type="Google" id="ProtNLM"/>
    </source>
</evidence>
<name>A0AAD3TL05_NEPGR</name>
<dbReference type="EMBL" id="BSYO01000039">
    <property type="protein sequence ID" value="GMH30893.1"/>
    <property type="molecule type" value="Genomic_DNA"/>
</dbReference>
<protein>
    <recommendedName>
        <fullName evidence="4">Secreted protein</fullName>
    </recommendedName>
</protein>
<evidence type="ECO:0000313" key="2">
    <source>
        <dbReference type="EMBL" id="GMH30893.1"/>
    </source>
</evidence>
<accession>A0AAD3TL05</accession>
<reference evidence="2" key="1">
    <citation type="submission" date="2023-05" db="EMBL/GenBank/DDBJ databases">
        <title>Nepenthes gracilis genome sequencing.</title>
        <authorList>
            <person name="Fukushima K."/>
        </authorList>
    </citation>
    <scope>NUCLEOTIDE SEQUENCE</scope>
    <source>
        <strain evidence="2">SING2019-196</strain>
    </source>
</reference>
<dbReference type="Proteomes" id="UP001279734">
    <property type="component" value="Unassembled WGS sequence"/>
</dbReference>
<dbReference type="AlphaFoldDB" id="A0AAD3TL05"/>
<proteinExistence type="predicted"/>
<organism evidence="2 3">
    <name type="scientific">Nepenthes gracilis</name>
    <name type="common">Slender pitcher plant</name>
    <dbReference type="NCBI Taxonomy" id="150966"/>
    <lineage>
        <taxon>Eukaryota</taxon>
        <taxon>Viridiplantae</taxon>
        <taxon>Streptophyta</taxon>
        <taxon>Embryophyta</taxon>
        <taxon>Tracheophyta</taxon>
        <taxon>Spermatophyta</taxon>
        <taxon>Magnoliopsida</taxon>
        <taxon>eudicotyledons</taxon>
        <taxon>Gunneridae</taxon>
        <taxon>Pentapetalae</taxon>
        <taxon>Caryophyllales</taxon>
        <taxon>Nepenthaceae</taxon>
        <taxon>Nepenthes</taxon>
    </lineage>
</organism>
<sequence length="95" mass="10801">MTSLIVGLAAVAAVEAAGRVKFLRWWQVLSGWEEERRGGPLGKRAARRRAKHKAGEGRNIETLLLFGEEKETENGKCWQLQQREIYRITEADQHG</sequence>
<evidence type="ECO:0000256" key="1">
    <source>
        <dbReference type="SAM" id="SignalP"/>
    </source>
</evidence>
<comment type="caution">
    <text evidence="2">The sequence shown here is derived from an EMBL/GenBank/DDBJ whole genome shotgun (WGS) entry which is preliminary data.</text>
</comment>
<feature type="chain" id="PRO_5041933236" description="Secreted protein" evidence="1">
    <location>
        <begin position="17"/>
        <end position="95"/>
    </location>
</feature>
<feature type="signal peptide" evidence="1">
    <location>
        <begin position="1"/>
        <end position="16"/>
    </location>
</feature>
<evidence type="ECO:0000313" key="3">
    <source>
        <dbReference type="Proteomes" id="UP001279734"/>
    </source>
</evidence>
<keyword evidence="1" id="KW-0732">Signal</keyword>
<keyword evidence="3" id="KW-1185">Reference proteome</keyword>